<evidence type="ECO:0000256" key="1">
    <source>
        <dbReference type="SAM" id="Coils"/>
    </source>
</evidence>
<accession>A0A6N6JK59</accession>
<dbReference type="RefSeq" id="WP_159809943.1">
    <property type="nucleotide sequence ID" value="NZ_BLJE01000005.1"/>
</dbReference>
<dbReference type="EMBL" id="BLJE01000005">
    <property type="protein sequence ID" value="GFE66686.1"/>
    <property type="molecule type" value="Genomic_DNA"/>
</dbReference>
<keyword evidence="1" id="KW-0175">Coiled coil</keyword>
<evidence type="ECO:0000313" key="3">
    <source>
        <dbReference type="Proteomes" id="UP000436822"/>
    </source>
</evidence>
<proteinExistence type="predicted"/>
<dbReference type="AlphaFoldDB" id="A0A6N6JK59"/>
<protein>
    <submittedName>
        <fullName evidence="2">Uncharacterized protein</fullName>
    </submittedName>
</protein>
<name>A0A6N6JK59_9RHOB</name>
<organism evidence="2 3">
    <name type="scientific">Litoreibacter roseus</name>
    <dbReference type="NCBI Taxonomy" id="2601869"/>
    <lineage>
        <taxon>Bacteria</taxon>
        <taxon>Pseudomonadati</taxon>
        <taxon>Pseudomonadota</taxon>
        <taxon>Alphaproteobacteria</taxon>
        <taxon>Rhodobacterales</taxon>
        <taxon>Roseobacteraceae</taxon>
        <taxon>Litoreibacter</taxon>
    </lineage>
</organism>
<reference evidence="2 3" key="1">
    <citation type="submission" date="2019-12" db="EMBL/GenBank/DDBJ databases">
        <title>Litoreibacter badius sp. nov., a novel bacteriochlorophyll a-containing bacterium in the genus Litoreibacter.</title>
        <authorList>
            <person name="Kanamuro M."/>
            <person name="Takabe Y."/>
            <person name="Mori K."/>
            <person name="Takaichi S."/>
            <person name="Hanada S."/>
        </authorList>
    </citation>
    <scope>NUCLEOTIDE SEQUENCE [LARGE SCALE GENOMIC DNA]</scope>
    <source>
        <strain evidence="2 3">K6</strain>
    </source>
</reference>
<dbReference type="OrthoDB" id="7871100at2"/>
<evidence type="ECO:0000313" key="2">
    <source>
        <dbReference type="EMBL" id="GFE66686.1"/>
    </source>
</evidence>
<feature type="coiled-coil region" evidence="1">
    <location>
        <begin position="59"/>
        <end position="107"/>
    </location>
</feature>
<comment type="caution">
    <text evidence="2">The sequence shown here is derived from an EMBL/GenBank/DDBJ whole genome shotgun (WGS) entry which is preliminary data.</text>
</comment>
<sequence>MADLSQLEQRITQALDKIAAGVEAGLNKPAPDPASVSLSDLTEELEIERATNERLVAGREKTTAQIERLDIRVERLTKRLEAADTENKRLEAVIEALSENNSALREANAAHQPADVVVDASLSAQLADLKASRKADLDELDDILAELAPLVKEA</sequence>
<gene>
    <name evidence="2" type="ORF">KIN_37600</name>
</gene>
<keyword evidence="3" id="KW-1185">Reference proteome</keyword>
<dbReference type="Proteomes" id="UP000436822">
    <property type="component" value="Unassembled WGS sequence"/>
</dbReference>